<dbReference type="OrthoDB" id="408574at2759"/>
<dbReference type="OMA" id="NDNGMEY"/>
<dbReference type="EMBL" id="LSRX01001618">
    <property type="protein sequence ID" value="OLP78402.1"/>
    <property type="molecule type" value="Genomic_DNA"/>
</dbReference>
<keyword evidence="1" id="KW-0479">Metal-binding</keyword>
<accession>A0A1Q9C650</accession>
<evidence type="ECO:0000256" key="1">
    <source>
        <dbReference type="ARBA" id="ARBA00022723"/>
    </source>
</evidence>
<dbReference type="GO" id="GO:0008484">
    <property type="term" value="F:sulfuric ester hydrolase activity"/>
    <property type="evidence" value="ECO:0007669"/>
    <property type="project" value="InterPro"/>
</dbReference>
<evidence type="ECO:0000256" key="3">
    <source>
        <dbReference type="ARBA" id="ARBA00023180"/>
    </source>
</evidence>
<dbReference type="PANTHER" id="PTHR10342:SF274">
    <property type="entry name" value="ARYLSULFATASE B"/>
    <property type="match status" value="1"/>
</dbReference>
<dbReference type="Proteomes" id="UP000186817">
    <property type="component" value="Unassembled WGS sequence"/>
</dbReference>
<evidence type="ECO:0000313" key="7">
    <source>
        <dbReference type="Proteomes" id="UP000186817"/>
    </source>
</evidence>
<dbReference type="InterPro" id="IPR047115">
    <property type="entry name" value="ARSB"/>
</dbReference>
<dbReference type="GO" id="GO:0046872">
    <property type="term" value="F:metal ion binding"/>
    <property type="evidence" value="ECO:0007669"/>
    <property type="project" value="UniProtKB-KW"/>
</dbReference>
<dbReference type="PANTHER" id="PTHR10342">
    <property type="entry name" value="ARYLSULFATASE"/>
    <property type="match status" value="1"/>
</dbReference>
<keyword evidence="4" id="KW-0175">Coiled coil</keyword>
<dbReference type="InterPro" id="IPR000917">
    <property type="entry name" value="Sulfatase_N"/>
</dbReference>
<dbReference type="Gene3D" id="3.40.720.10">
    <property type="entry name" value="Alkaline Phosphatase, subunit A"/>
    <property type="match status" value="1"/>
</dbReference>
<keyword evidence="3" id="KW-0325">Glycoprotein</keyword>
<dbReference type="Pfam" id="PF00884">
    <property type="entry name" value="Sulfatase"/>
    <property type="match status" value="1"/>
</dbReference>
<dbReference type="Gene3D" id="3.30.1120.10">
    <property type="match status" value="1"/>
</dbReference>
<dbReference type="CDD" id="cd16029">
    <property type="entry name" value="4-S"/>
    <property type="match status" value="1"/>
</dbReference>
<keyword evidence="2" id="KW-0106">Calcium</keyword>
<dbReference type="InterPro" id="IPR017850">
    <property type="entry name" value="Alkaline_phosphatase_core_sf"/>
</dbReference>
<evidence type="ECO:0000256" key="4">
    <source>
        <dbReference type="SAM" id="Coils"/>
    </source>
</evidence>
<dbReference type="AlphaFoldDB" id="A0A1Q9C650"/>
<evidence type="ECO:0000256" key="2">
    <source>
        <dbReference type="ARBA" id="ARBA00022837"/>
    </source>
</evidence>
<keyword evidence="7" id="KW-1185">Reference proteome</keyword>
<comment type="caution">
    <text evidence="6">The sequence shown here is derived from an EMBL/GenBank/DDBJ whole genome shotgun (WGS) entry which is preliminary data.</text>
</comment>
<evidence type="ECO:0000313" key="6">
    <source>
        <dbReference type="EMBL" id="OLP78402.1"/>
    </source>
</evidence>
<sequence>MTENWTCISRELMPVQRSDLEMLRRHANPEVFRVSSGDARWKAPPAAPATTQPDKRYMILTYRAEFDKARGTPNENQPHRKTQVQYLRSIIRCPWLWMSGARRERLWYALQEKVARLRSELAQAQEANKAGEAQLQDDERVSKLHLQNQQLPLPQRLEAAKQLVVSASLSREEKNGGHLEIARLLEAAAALTDSLHAMQKDPHLSLIASFPVEDVGPRGTHIAEYLAGAPAETAMALLLALSSLCLAAGKPPHVLLIVADDYGWGNLGVHRQNAGDSLGELQGKLEVHTPTLDRLIDEGILLDRHYAFHVCSPSRSSLQSGRLPVHVNKEMKDLDLQLVNPKDPVSGFAGIPRNMTCIAEKLLEAGYRTHLVGKWDVGIATPQHSPKGRGYETWYGFYGHANDYWHATPGLTSAEGSVDVCLNQMRDLSMHNSSYCGPALDDTSLSALCESDDDKESEPSCYEEHRFKERVLEIIRFHDTEKPLFLLYAFHLLHTPLQVPQMWLRRIDDLVKVAGGHPIDSKNRRQYAAMTLYMDAAIGEAVEALKEKKMYENTLIIFVSDNGGPIYEPGGASNHPLRGGKRSVFEGGLRTNAFVSGGFVPESRRGTKFEGVISIADWYGTLAELAGVDIKDKKAEAANWWLRNKGLPLLFPVDSVPQWQHILQNRNGRADPLQLAHGALLMWPYKLITGKIYYGGWTGPVYPNCSTLQSVRGQRGPLPVSFKSDAPTFLPELSDDDLDVQLWAVDCGEGCLFNVRDDPTEHVDLARDPDYASLFWNMHETLELMNKDIFEPDRGAATVEACMVAIEHGRTLGPFVDIGEFYSSTQKRSPDQQAEDAVLSSTLRIMNMDENKLQFLNELMEEAKHAPHEYDKCLAPMFRDVEQ</sequence>
<dbReference type="SUPFAM" id="SSF53649">
    <property type="entry name" value="Alkaline phosphatase-like"/>
    <property type="match status" value="1"/>
</dbReference>
<reference evidence="6 7" key="1">
    <citation type="submission" date="2016-02" db="EMBL/GenBank/DDBJ databases">
        <title>Genome analysis of coral dinoflagellate symbionts highlights evolutionary adaptations to a symbiotic lifestyle.</title>
        <authorList>
            <person name="Aranda M."/>
            <person name="Li Y."/>
            <person name="Liew Y.J."/>
            <person name="Baumgarten S."/>
            <person name="Simakov O."/>
            <person name="Wilson M."/>
            <person name="Piel J."/>
            <person name="Ashoor H."/>
            <person name="Bougouffa S."/>
            <person name="Bajic V.B."/>
            <person name="Ryu T."/>
            <person name="Ravasi T."/>
            <person name="Bayer T."/>
            <person name="Micklem G."/>
            <person name="Kim H."/>
            <person name="Bhak J."/>
            <person name="Lajeunesse T.C."/>
            <person name="Voolstra C.R."/>
        </authorList>
    </citation>
    <scope>NUCLEOTIDE SEQUENCE [LARGE SCALE GENOMIC DNA]</scope>
    <source>
        <strain evidence="6 7">CCMP2467</strain>
    </source>
</reference>
<feature type="coiled-coil region" evidence="4">
    <location>
        <begin position="114"/>
        <end position="141"/>
    </location>
</feature>
<name>A0A1Q9C650_SYMMI</name>
<proteinExistence type="predicted"/>
<evidence type="ECO:0000259" key="5">
    <source>
        <dbReference type="Pfam" id="PF00884"/>
    </source>
</evidence>
<protein>
    <submittedName>
        <fullName evidence="6">Arylsulfatase B</fullName>
    </submittedName>
</protein>
<feature type="domain" description="Sulfatase N-terminal" evidence="5">
    <location>
        <begin position="252"/>
        <end position="628"/>
    </location>
</feature>
<organism evidence="6 7">
    <name type="scientific">Symbiodinium microadriaticum</name>
    <name type="common">Dinoflagellate</name>
    <name type="synonym">Zooxanthella microadriatica</name>
    <dbReference type="NCBI Taxonomy" id="2951"/>
    <lineage>
        <taxon>Eukaryota</taxon>
        <taxon>Sar</taxon>
        <taxon>Alveolata</taxon>
        <taxon>Dinophyceae</taxon>
        <taxon>Suessiales</taxon>
        <taxon>Symbiodiniaceae</taxon>
        <taxon>Symbiodinium</taxon>
    </lineage>
</organism>
<gene>
    <name evidence="6" type="primary">ARSB</name>
    <name evidence="6" type="ORF">AK812_SmicGene41426</name>
</gene>